<sequence length="34" mass="3985">MKFLKNTFIFSIATLISRVLGYLRDAVVAYYLEQ</sequence>
<accession>C4FKL4</accession>
<organism evidence="1 2">
    <name type="scientific">Sulfurihydrogenibium yellowstonense SS-5</name>
    <dbReference type="NCBI Taxonomy" id="432331"/>
    <lineage>
        <taxon>Bacteria</taxon>
        <taxon>Pseudomonadati</taxon>
        <taxon>Aquificota</taxon>
        <taxon>Aquificia</taxon>
        <taxon>Aquificales</taxon>
        <taxon>Hydrogenothermaceae</taxon>
        <taxon>Sulfurihydrogenibium</taxon>
    </lineage>
</organism>
<evidence type="ECO:0000313" key="1">
    <source>
        <dbReference type="EMBL" id="EEP60390.1"/>
    </source>
</evidence>
<reference evidence="1 2" key="1">
    <citation type="submission" date="2009-04" db="EMBL/GenBank/DDBJ databases">
        <authorList>
            <person name="Reysenbach A.-L."/>
            <person name="Heidelberg J.F."/>
            <person name="Nelson W.C."/>
        </authorList>
    </citation>
    <scope>NUCLEOTIDE SEQUENCE [LARGE SCALE GENOMIC DNA]</scope>
    <source>
        <strain evidence="1 2">SS-5</strain>
    </source>
</reference>
<comment type="caution">
    <text evidence="1">The sequence shown here is derived from an EMBL/GenBank/DDBJ whole genome shotgun (WGS) entry which is preliminary data.</text>
</comment>
<dbReference type="EMBL" id="ABZS01000103">
    <property type="protein sequence ID" value="EEP60390.1"/>
    <property type="molecule type" value="Genomic_DNA"/>
</dbReference>
<dbReference type="Proteomes" id="UP000005540">
    <property type="component" value="Unassembled WGS sequence"/>
</dbReference>
<name>C4FKL4_9AQUI</name>
<protein>
    <submittedName>
        <fullName evidence="1">Integral membrane protein MviN</fullName>
    </submittedName>
</protein>
<proteinExistence type="predicted"/>
<dbReference type="AlphaFoldDB" id="C4FKL4"/>
<gene>
    <name evidence="1" type="ORF">SULYE_1115</name>
</gene>
<keyword evidence="2" id="KW-1185">Reference proteome</keyword>
<feature type="non-terminal residue" evidence="1">
    <location>
        <position position="34"/>
    </location>
</feature>
<evidence type="ECO:0000313" key="2">
    <source>
        <dbReference type="Proteomes" id="UP000005540"/>
    </source>
</evidence>